<feature type="domain" description="tRNA intron endonuclease N-terminal" evidence="2">
    <location>
        <begin position="157"/>
        <end position="206"/>
    </location>
</feature>
<dbReference type="SUPFAM" id="SSF55267">
    <property type="entry name" value="tRNA-intron endonuclease N-terminal domain-like"/>
    <property type="match status" value="2"/>
</dbReference>
<name>N0BDW4_9EURY</name>
<dbReference type="InterPro" id="IPR011856">
    <property type="entry name" value="tRNA_endonuc-like_dom_sf"/>
</dbReference>
<accession>N0BDW4</accession>
<dbReference type="NCBIfam" id="TIGR00324">
    <property type="entry name" value="endA"/>
    <property type="match status" value="1"/>
</dbReference>
<evidence type="ECO:0000313" key="4">
    <source>
        <dbReference type="Proteomes" id="UP000013307"/>
    </source>
</evidence>
<dbReference type="eggNOG" id="arCOG01701">
    <property type="taxonomic scope" value="Archaea"/>
</dbReference>
<dbReference type="OrthoDB" id="46045at2157"/>
<keyword evidence="4" id="KW-1185">Reference proteome</keyword>
<dbReference type="InterPro" id="IPR036167">
    <property type="entry name" value="tRNA_intron_Endo_cat-like_sf"/>
</dbReference>
<dbReference type="CDD" id="cd22363">
    <property type="entry name" value="tRNA-intron_lyase_C"/>
    <property type="match status" value="1"/>
</dbReference>
<dbReference type="InterPro" id="IPR006678">
    <property type="entry name" value="tRNA_intron_Endonuc_N"/>
</dbReference>
<dbReference type="KEGG" id="ast:Asulf_01850"/>
<evidence type="ECO:0000259" key="2">
    <source>
        <dbReference type="Pfam" id="PF02778"/>
    </source>
</evidence>
<dbReference type="Pfam" id="PF02778">
    <property type="entry name" value="tRNA_int_endo_N"/>
    <property type="match status" value="2"/>
</dbReference>
<sequence>MEVNIIDGNFICDRYRKLLRRNFGKDVGDKLELHPVEVGYLLLKGIVTLKDGDKTISFAEFIEKFSEKEGFLPYFFVYCDLRDRGRKAAPVENYIVANNIYLPVSERKKVFLKDLNEFFDEHGAFILAVVDEESEITYYRVYKPKMAGKTKGIDKKIEGYFAGDRVLTDDLEIFSRFFFGSEKDGMVALSILESLYMIEEGILTLNLSLNEFRAKAEAIESNFLERYEVYRDLREKGLVVKTGFKFGADFRVYEEIEDVSQLPHSKYLVSIVSNDGLNLQDISRAVRLAHSVRKKMVFTFKDGGWTYLCLERVKV</sequence>
<dbReference type="Pfam" id="PF01974">
    <property type="entry name" value="tRNA_int_endo"/>
    <property type="match status" value="1"/>
</dbReference>
<dbReference type="InterPro" id="IPR036740">
    <property type="entry name" value="tRNA_intron_Endonuc_N_sf"/>
</dbReference>
<dbReference type="Gene3D" id="3.40.1350.10">
    <property type="match status" value="2"/>
</dbReference>
<dbReference type="GO" id="GO:0006388">
    <property type="term" value="P:tRNA splicing, via endonucleolytic cleavage and ligation"/>
    <property type="evidence" value="ECO:0007669"/>
    <property type="project" value="InterPro"/>
</dbReference>
<dbReference type="GO" id="GO:0000213">
    <property type="term" value="F:tRNA-intron lyase activity"/>
    <property type="evidence" value="ECO:0007669"/>
    <property type="project" value="InterPro"/>
</dbReference>
<keyword evidence="3" id="KW-0540">Nuclease</keyword>
<dbReference type="PANTHER" id="PTHR21227:SF0">
    <property type="entry name" value="TRNA-SPLICING ENDONUCLEASE SUBUNIT SEN2"/>
    <property type="match status" value="1"/>
</dbReference>
<keyword evidence="3" id="KW-0378">Hydrolase</keyword>
<feature type="domain" description="tRNA intron endonuclease catalytic" evidence="1">
    <location>
        <begin position="223"/>
        <end position="301"/>
    </location>
</feature>
<protein>
    <submittedName>
        <fullName evidence="3">tRNA intron endonuclease</fullName>
    </submittedName>
</protein>
<dbReference type="PANTHER" id="PTHR21227">
    <property type="entry name" value="TRNA-SPLICING ENDONUCLEASE SUBUNIT SEN2"/>
    <property type="match status" value="1"/>
</dbReference>
<dbReference type="EMBL" id="CP005290">
    <property type="protein sequence ID" value="AGK61819.1"/>
    <property type="molecule type" value="Genomic_DNA"/>
</dbReference>
<organism evidence="3 4">
    <name type="scientific">Archaeoglobus sulfaticallidus PM70-1</name>
    <dbReference type="NCBI Taxonomy" id="387631"/>
    <lineage>
        <taxon>Archaea</taxon>
        <taxon>Methanobacteriati</taxon>
        <taxon>Methanobacteriota</taxon>
        <taxon>Archaeoglobi</taxon>
        <taxon>Archaeoglobales</taxon>
        <taxon>Archaeoglobaceae</taxon>
        <taxon>Archaeoglobus</taxon>
    </lineage>
</organism>
<dbReference type="SUPFAM" id="SSF53032">
    <property type="entry name" value="tRNA-intron endonuclease catalytic domain-like"/>
    <property type="match status" value="2"/>
</dbReference>
<reference evidence="3 4" key="1">
    <citation type="journal article" date="2013" name="Genome Announc.">
        <title>Complete Genome Sequence of the Thermophilic and Facultatively Chemolithoautotrophic Sulfate Reducer Archaeoglobus sulfaticallidus Strain PM70-1T.</title>
        <authorList>
            <person name="Stokke R."/>
            <person name="Hocking W.P."/>
            <person name="Steinsbu B.O."/>
            <person name="Steen I.H."/>
        </authorList>
    </citation>
    <scope>NUCLEOTIDE SEQUENCE [LARGE SCALE GENOMIC DNA]</scope>
    <source>
        <strain evidence="3">PM70-1</strain>
    </source>
</reference>
<dbReference type="GO" id="GO:0003676">
    <property type="term" value="F:nucleic acid binding"/>
    <property type="evidence" value="ECO:0007669"/>
    <property type="project" value="InterPro"/>
</dbReference>
<gene>
    <name evidence="3" type="ORF">Asulf_01850</name>
</gene>
<dbReference type="STRING" id="387631.Asulf_01850"/>
<evidence type="ECO:0000313" key="3">
    <source>
        <dbReference type="EMBL" id="AGK61819.1"/>
    </source>
</evidence>
<feature type="domain" description="tRNA intron endonuclease N-terminal" evidence="2">
    <location>
        <begin position="16"/>
        <end position="61"/>
    </location>
</feature>
<dbReference type="InterPro" id="IPR006677">
    <property type="entry name" value="tRNA_intron_Endonuc_cat-like"/>
</dbReference>
<dbReference type="Proteomes" id="UP000013307">
    <property type="component" value="Chromosome"/>
</dbReference>
<dbReference type="RefSeq" id="WP_015591417.1">
    <property type="nucleotide sequence ID" value="NC_021169.1"/>
</dbReference>
<evidence type="ECO:0000259" key="1">
    <source>
        <dbReference type="Pfam" id="PF01974"/>
    </source>
</evidence>
<proteinExistence type="predicted"/>
<dbReference type="AlphaFoldDB" id="N0BDW4"/>
<dbReference type="InterPro" id="IPR006676">
    <property type="entry name" value="tRNA_splic"/>
</dbReference>
<keyword evidence="3" id="KW-0255">Endonuclease</keyword>
<dbReference type="GO" id="GO:0005737">
    <property type="term" value="C:cytoplasm"/>
    <property type="evidence" value="ECO:0007669"/>
    <property type="project" value="TreeGrafter"/>
</dbReference>
<dbReference type="Gene3D" id="3.40.1170.20">
    <property type="entry name" value="tRNA intron endonuclease, N-terminal domain"/>
    <property type="match status" value="2"/>
</dbReference>
<dbReference type="HOGENOM" id="CLU_791347_0_0_2"/>
<dbReference type="GeneID" id="15393485"/>